<proteinExistence type="predicted"/>
<reference evidence="2 3" key="1">
    <citation type="journal article" date="2012" name="Science">
        <title>The Paleozoic origin of enzymatic lignin decomposition reconstructed from 31 fungal genomes.</title>
        <authorList>
            <person name="Floudas D."/>
            <person name="Binder M."/>
            <person name="Riley R."/>
            <person name="Barry K."/>
            <person name="Blanchette R.A."/>
            <person name="Henrissat B."/>
            <person name="Martinez A.T."/>
            <person name="Otillar R."/>
            <person name="Spatafora J.W."/>
            <person name="Yadav J.S."/>
            <person name="Aerts A."/>
            <person name="Benoit I."/>
            <person name="Boyd A."/>
            <person name="Carlson A."/>
            <person name="Copeland A."/>
            <person name="Coutinho P.M."/>
            <person name="de Vries R.P."/>
            <person name="Ferreira P."/>
            <person name="Findley K."/>
            <person name="Foster B."/>
            <person name="Gaskell J."/>
            <person name="Glotzer D."/>
            <person name="Gorecki P."/>
            <person name="Heitman J."/>
            <person name="Hesse C."/>
            <person name="Hori C."/>
            <person name="Igarashi K."/>
            <person name="Jurgens J.A."/>
            <person name="Kallen N."/>
            <person name="Kersten P."/>
            <person name="Kohler A."/>
            <person name="Kuees U."/>
            <person name="Kumar T.K.A."/>
            <person name="Kuo A."/>
            <person name="LaButti K."/>
            <person name="Larrondo L.F."/>
            <person name="Lindquist E."/>
            <person name="Ling A."/>
            <person name="Lombard V."/>
            <person name="Lucas S."/>
            <person name="Lundell T."/>
            <person name="Martin R."/>
            <person name="McLaughlin D.J."/>
            <person name="Morgenstern I."/>
            <person name="Morin E."/>
            <person name="Murat C."/>
            <person name="Nagy L.G."/>
            <person name="Nolan M."/>
            <person name="Ohm R.A."/>
            <person name="Patyshakuliyeva A."/>
            <person name="Rokas A."/>
            <person name="Ruiz-Duenas F.J."/>
            <person name="Sabat G."/>
            <person name="Salamov A."/>
            <person name="Samejima M."/>
            <person name="Schmutz J."/>
            <person name="Slot J.C."/>
            <person name="St John F."/>
            <person name="Stenlid J."/>
            <person name="Sun H."/>
            <person name="Sun S."/>
            <person name="Syed K."/>
            <person name="Tsang A."/>
            <person name="Wiebenga A."/>
            <person name="Young D."/>
            <person name="Pisabarro A."/>
            <person name="Eastwood D.C."/>
            <person name="Martin F."/>
            <person name="Cullen D."/>
            <person name="Grigoriev I.V."/>
            <person name="Hibbett D.S."/>
        </authorList>
    </citation>
    <scope>NUCLEOTIDE SEQUENCE</scope>
    <source>
        <strain evidence="3">FP-58527</strain>
    </source>
</reference>
<gene>
    <name evidence="2" type="ORF">FOMPIDRAFT_40340</name>
</gene>
<evidence type="ECO:0000256" key="1">
    <source>
        <dbReference type="SAM" id="MobiDB-lite"/>
    </source>
</evidence>
<dbReference type="Proteomes" id="UP000015241">
    <property type="component" value="Unassembled WGS sequence"/>
</dbReference>
<sequence>MTLTTNLYRSGNTTSPRFDNVREGKDIQVDSNGDNSQLVSGLQARNDHGKHWSIEPASVMKFTTYKSHLTQLNSKAVRYDSLQKDVLAEADADLRVLKAQSAHDDRATRFVYEAFVAVVHTHTPVSGWDENDYAYLAELAHALENGALPLSALIWDEKAGWSKERAFAADAVGAHITEKGARVMESGDEDAQADANNDHAYLRAILKLDAMENPLVA</sequence>
<evidence type="ECO:0000313" key="3">
    <source>
        <dbReference type="Proteomes" id="UP000015241"/>
    </source>
</evidence>
<dbReference type="InParanoid" id="S8FMG0"/>
<organism evidence="2 3">
    <name type="scientific">Fomitopsis schrenkii</name>
    <name type="common">Brown rot fungus</name>
    <dbReference type="NCBI Taxonomy" id="2126942"/>
    <lineage>
        <taxon>Eukaryota</taxon>
        <taxon>Fungi</taxon>
        <taxon>Dikarya</taxon>
        <taxon>Basidiomycota</taxon>
        <taxon>Agaricomycotina</taxon>
        <taxon>Agaricomycetes</taxon>
        <taxon>Polyporales</taxon>
        <taxon>Fomitopsis</taxon>
    </lineage>
</organism>
<name>S8FMG0_FOMSC</name>
<accession>S8FMG0</accession>
<dbReference type="HOGENOM" id="CLU_110789_0_0_1"/>
<evidence type="ECO:0000313" key="2">
    <source>
        <dbReference type="EMBL" id="EPS99494.1"/>
    </source>
</evidence>
<dbReference type="OrthoDB" id="2770705at2759"/>
<feature type="region of interest" description="Disordered" evidence="1">
    <location>
        <begin position="1"/>
        <end position="20"/>
    </location>
</feature>
<dbReference type="EMBL" id="KE504156">
    <property type="protein sequence ID" value="EPS99494.1"/>
    <property type="molecule type" value="Genomic_DNA"/>
</dbReference>
<dbReference type="eggNOG" id="ENOG502R11F">
    <property type="taxonomic scope" value="Eukaryota"/>
</dbReference>
<keyword evidence="3" id="KW-1185">Reference proteome</keyword>
<protein>
    <submittedName>
        <fullName evidence="2">Uncharacterized protein</fullName>
    </submittedName>
</protein>
<feature type="compositionally biased region" description="Polar residues" evidence="1">
    <location>
        <begin position="1"/>
        <end position="17"/>
    </location>
</feature>
<dbReference type="AlphaFoldDB" id="S8FMG0"/>